<protein>
    <submittedName>
        <fullName evidence="3">Chaperone protein DnaJ</fullName>
    </submittedName>
</protein>
<dbReference type="InterPro" id="IPR036869">
    <property type="entry name" value="J_dom_sf"/>
</dbReference>
<evidence type="ECO:0000256" key="1">
    <source>
        <dbReference type="SAM" id="Phobius"/>
    </source>
</evidence>
<dbReference type="OrthoDB" id="8960697at2"/>
<organism evidence="3">
    <name type="scientific">Kingella negevensis</name>
    <dbReference type="NCBI Taxonomy" id="1522312"/>
    <lineage>
        <taxon>Bacteria</taxon>
        <taxon>Pseudomonadati</taxon>
        <taxon>Pseudomonadota</taxon>
        <taxon>Betaproteobacteria</taxon>
        <taxon>Neisseriales</taxon>
        <taxon>Neisseriaceae</taxon>
        <taxon>Kingella</taxon>
    </lineage>
</organism>
<keyword evidence="5" id="KW-1185">Reference proteome</keyword>
<keyword evidence="1" id="KW-1133">Transmembrane helix</keyword>
<name>A0A238HG23_9NEIS</name>
<evidence type="ECO:0000313" key="3">
    <source>
        <dbReference type="EMBL" id="SMQ12322.1"/>
    </source>
</evidence>
<feature type="domain" description="J" evidence="2">
    <location>
        <begin position="3"/>
        <end position="67"/>
    </location>
</feature>
<dbReference type="Gene3D" id="1.10.287.110">
    <property type="entry name" value="DnaJ domain"/>
    <property type="match status" value="1"/>
</dbReference>
<sequence length="294" mass="33510">MRTHYDNLHVPRNADTDTIRKAYRRLSKQYHPDYNPDPNAHRIMQIINRAYEVLSDPTMRARHDLWIREQEALEMESEYQIVVTSRKNVVVSQPENKKEDSHKKRNLYMLIIGACVILTALLALQVTYMVGHRQVVEQQPTVIVVQPENGTTATVSQAASNVTVASTTPATTAYIRPTTAPNGTPFPQDSSYISGYTQVHSQTGKMRIIVENIRNSSDVFAELYTTDQPQVLRTFFLNERSQFVLDGLDAGTYAIRYRQLDDGEEMHTENISLNDYARDATVYLQRGHAPSVSY</sequence>
<evidence type="ECO:0000313" key="4">
    <source>
        <dbReference type="EMBL" id="SNB67534.1"/>
    </source>
</evidence>
<dbReference type="PANTHER" id="PTHR43096">
    <property type="entry name" value="DNAJ HOMOLOG 1, MITOCHONDRIAL-RELATED"/>
    <property type="match status" value="1"/>
</dbReference>
<dbReference type="PROSITE" id="PS50076">
    <property type="entry name" value="DNAJ_2"/>
    <property type="match status" value="1"/>
</dbReference>
<dbReference type="STRING" id="1522312.GCA_900177895_00919"/>
<dbReference type="EMBL" id="FXUV02000021">
    <property type="protein sequence ID" value="SNB67534.1"/>
    <property type="molecule type" value="Genomic_DNA"/>
</dbReference>
<dbReference type="GO" id="GO:0005737">
    <property type="term" value="C:cytoplasm"/>
    <property type="evidence" value="ECO:0007669"/>
    <property type="project" value="TreeGrafter"/>
</dbReference>
<dbReference type="GO" id="GO:0051082">
    <property type="term" value="F:unfolded protein binding"/>
    <property type="evidence" value="ECO:0007669"/>
    <property type="project" value="TreeGrafter"/>
</dbReference>
<feature type="transmembrane region" description="Helical" evidence="1">
    <location>
        <begin position="107"/>
        <end position="130"/>
    </location>
</feature>
<reference evidence="3" key="1">
    <citation type="submission" date="2017-05" db="EMBL/GenBank/DDBJ databases">
        <authorList>
            <person name="Song R."/>
            <person name="Chenine A.L."/>
            <person name="Ruprecht R.M."/>
        </authorList>
    </citation>
    <scope>NUCLEOTIDE SEQUENCE</scope>
    <source>
        <strain evidence="3">Kingella_eburonensis</strain>
    </source>
</reference>
<dbReference type="Pfam" id="PF00226">
    <property type="entry name" value="DnaJ"/>
    <property type="match status" value="1"/>
</dbReference>
<dbReference type="SMART" id="SM00271">
    <property type="entry name" value="DnaJ"/>
    <property type="match status" value="1"/>
</dbReference>
<dbReference type="PANTHER" id="PTHR43096:SF10">
    <property type="entry name" value="CHAPERONE PROTEIN DNAJ A6, CHLOROPLASTIC"/>
    <property type="match status" value="1"/>
</dbReference>
<proteinExistence type="predicted"/>
<reference evidence="4 5" key="2">
    <citation type="submission" date="2017-06" db="EMBL/GenBank/DDBJ databases">
        <authorList>
            <person name="Kim H.J."/>
            <person name="Triplett B.A."/>
        </authorList>
    </citation>
    <scope>NUCLEOTIDE SEQUENCE [LARGE SCALE GENOMIC DNA]</scope>
    <source>
        <strain evidence="4">Kingella_eburonensis</strain>
    </source>
</reference>
<dbReference type="EMBL" id="FXUV01000019">
    <property type="protein sequence ID" value="SMQ12322.1"/>
    <property type="molecule type" value="Genomic_DNA"/>
</dbReference>
<evidence type="ECO:0000313" key="5">
    <source>
        <dbReference type="Proteomes" id="UP000215450"/>
    </source>
</evidence>
<dbReference type="AlphaFoldDB" id="A0A238HG23"/>
<dbReference type="PRINTS" id="PR00625">
    <property type="entry name" value="JDOMAIN"/>
</dbReference>
<dbReference type="Proteomes" id="UP000215450">
    <property type="component" value="Unassembled WGS sequence"/>
</dbReference>
<gene>
    <name evidence="3" type="primary">dnaJ_2</name>
    <name evidence="3" type="ORF">KEBURONENSIS_00205</name>
</gene>
<dbReference type="GO" id="GO:0042026">
    <property type="term" value="P:protein refolding"/>
    <property type="evidence" value="ECO:0007669"/>
    <property type="project" value="TreeGrafter"/>
</dbReference>
<evidence type="ECO:0000259" key="2">
    <source>
        <dbReference type="PROSITE" id="PS50076"/>
    </source>
</evidence>
<dbReference type="CDD" id="cd06257">
    <property type="entry name" value="DnaJ"/>
    <property type="match status" value="1"/>
</dbReference>
<dbReference type="InterPro" id="IPR001623">
    <property type="entry name" value="DnaJ_domain"/>
</dbReference>
<dbReference type="SUPFAM" id="SSF46565">
    <property type="entry name" value="Chaperone J-domain"/>
    <property type="match status" value="1"/>
</dbReference>
<accession>A0A238HG23</accession>
<dbReference type="RefSeq" id="WP_095062555.1">
    <property type="nucleotide sequence ID" value="NZ_FXUV02000021.1"/>
</dbReference>
<keyword evidence="1" id="KW-0812">Transmembrane</keyword>
<keyword evidence="1" id="KW-0472">Membrane</keyword>